<dbReference type="PANTHER" id="PTHR34186:SF2">
    <property type="entry name" value="CYANATE HYDRATASE"/>
    <property type="match status" value="1"/>
</dbReference>
<dbReference type="Proteomes" id="UP000091857">
    <property type="component" value="Chromosome 13"/>
</dbReference>
<protein>
    <recommendedName>
        <fullName evidence="3">Cyanate hydratase</fullName>
        <shortName evidence="3">Cyanase</shortName>
        <ecNumber evidence="3">4.2.1.104</ecNumber>
    </recommendedName>
    <alternativeName>
        <fullName evidence="3">Cyanate hydrolase</fullName>
    </alternativeName>
    <alternativeName>
        <fullName evidence="3">Cyanate lyase</fullName>
    </alternativeName>
</protein>
<dbReference type="AlphaFoldDB" id="A0A2C9UQ43"/>
<organism evidence="5 6">
    <name type="scientific">Manihot esculenta</name>
    <name type="common">Cassava</name>
    <name type="synonym">Jatropha manihot</name>
    <dbReference type="NCBI Taxonomy" id="3983"/>
    <lineage>
        <taxon>Eukaryota</taxon>
        <taxon>Viridiplantae</taxon>
        <taxon>Streptophyta</taxon>
        <taxon>Embryophyta</taxon>
        <taxon>Tracheophyta</taxon>
        <taxon>Spermatophyta</taxon>
        <taxon>Magnoliopsida</taxon>
        <taxon>eudicotyledons</taxon>
        <taxon>Gunneridae</taxon>
        <taxon>Pentapetalae</taxon>
        <taxon>rosids</taxon>
        <taxon>fabids</taxon>
        <taxon>Malpighiales</taxon>
        <taxon>Euphorbiaceae</taxon>
        <taxon>Crotonoideae</taxon>
        <taxon>Manihoteae</taxon>
        <taxon>Manihot</taxon>
    </lineage>
</organism>
<dbReference type="PIRSF" id="PIRSF001263">
    <property type="entry name" value="Cyanate_hydratas"/>
    <property type="match status" value="1"/>
</dbReference>
<dbReference type="Pfam" id="PF02560">
    <property type="entry name" value="Cyanate_lyase"/>
    <property type="match status" value="1"/>
</dbReference>
<dbReference type="InterPro" id="IPR010982">
    <property type="entry name" value="Lambda_DNA-bd_dom_sf"/>
</dbReference>
<dbReference type="OMA" id="YELVMIN"/>
<dbReference type="EMBL" id="CM004399">
    <property type="protein sequence ID" value="OAY33422.1"/>
    <property type="molecule type" value="Genomic_DNA"/>
</dbReference>
<feature type="domain" description="Cyanate lyase C-terminal" evidence="4">
    <location>
        <begin position="86"/>
        <end position="159"/>
    </location>
</feature>
<comment type="function">
    <text evidence="1 3">Catalyzes the reaction of cyanate with bicarbonate to produce ammonia and carbon dioxide.</text>
</comment>
<evidence type="ECO:0000259" key="4">
    <source>
        <dbReference type="SMART" id="SM01116"/>
    </source>
</evidence>
<dbReference type="InterPro" id="IPR008076">
    <property type="entry name" value="Cyanase"/>
</dbReference>
<accession>A0A2C9UQ43</accession>
<dbReference type="PRINTS" id="PR01693">
    <property type="entry name" value="CYANASE"/>
</dbReference>
<proteinExistence type="inferred from homology"/>
<dbReference type="HAMAP" id="MF_00535">
    <property type="entry name" value="Cyanate_hydrat"/>
    <property type="match status" value="1"/>
</dbReference>
<dbReference type="CDD" id="cd00559">
    <property type="entry name" value="Cyanase_C"/>
    <property type="match status" value="1"/>
</dbReference>
<evidence type="ECO:0000313" key="6">
    <source>
        <dbReference type="Proteomes" id="UP000091857"/>
    </source>
</evidence>
<keyword evidence="2 3" id="KW-0456">Lyase</keyword>
<dbReference type="GO" id="GO:0003677">
    <property type="term" value="F:DNA binding"/>
    <property type="evidence" value="ECO:0007669"/>
    <property type="project" value="InterPro"/>
</dbReference>
<dbReference type="InterPro" id="IPR003712">
    <property type="entry name" value="Cyanate_lyase_C"/>
</dbReference>
<dbReference type="STRING" id="3983.A0A2C9UQ43"/>
<evidence type="ECO:0000256" key="1">
    <source>
        <dbReference type="ARBA" id="ARBA00003561"/>
    </source>
</evidence>
<gene>
    <name evidence="3" type="primary">CYN</name>
    <name evidence="5" type="ORF">MANES_13G093430v8</name>
</gene>
<keyword evidence="6" id="KW-1185">Reference proteome</keyword>
<reference evidence="6" key="1">
    <citation type="journal article" date="2016" name="Nat. Biotechnol.">
        <title>Sequencing wild and cultivated cassava and related species reveals extensive interspecific hybridization and genetic diversity.</title>
        <authorList>
            <person name="Bredeson J.V."/>
            <person name="Lyons J.B."/>
            <person name="Prochnik S.E."/>
            <person name="Wu G.A."/>
            <person name="Ha C.M."/>
            <person name="Edsinger-Gonzales E."/>
            <person name="Grimwood J."/>
            <person name="Schmutz J."/>
            <person name="Rabbi I.Y."/>
            <person name="Egesi C."/>
            <person name="Nauluvula P."/>
            <person name="Lebot V."/>
            <person name="Ndunguru J."/>
            <person name="Mkamilo G."/>
            <person name="Bart R.S."/>
            <person name="Setter T.L."/>
            <person name="Gleadow R.M."/>
            <person name="Kulakow P."/>
            <person name="Ferguson M.E."/>
            <person name="Rounsley S."/>
            <person name="Rokhsar D.S."/>
        </authorList>
    </citation>
    <scope>NUCLEOTIDE SEQUENCE [LARGE SCALE GENOMIC DNA]</scope>
    <source>
        <strain evidence="6">cv. AM560-2</strain>
    </source>
</reference>
<dbReference type="InterPro" id="IPR036581">
    <property type="entry name" value="Cyanate_lyase_C_sf"/>
</dbReference>
<dbReference type="FunFam" id="3.30.1160.10:FF:000002">
    <property type="entry name" value="Cyanate hydratase"/>
    <property type="match status" value="1"/>
</dbReference>
<dbReference type="SMART" id="SM01116">
    <property type="entry name" value="Cyanate_lyase"/>
    <property type="match status" value="1"/>
</dbReference>
<dbReference type="OrthoDB" id="10019422at2759"/>
<evidence type="ECO:0000256" key="2">
    <source>
        <dbReference type="ARBA" id="ARBA00023239"/>
    </source>
</evidence>
<dbReference type="NCBIfam" id="TIGR00673">
    <property type="entry name" value="cynS"/>
    <property type="match status" value="1"/>
</dbReference>
<comment type="catalytic activity">
    <reaction evidence="3">
        <text>cyanate + hydrogencarbonate + 3 H(+) = NH4(+) + 2 CO2</text>
        <dbReference type="Rhea" id="RHEA:11120"/>
        <dbReference type="ChEBI" id="CHEBI:15378"/>
        <dbReference type="ChEBI" id="CHEBI:16526"/>
        <dbReference type="ChEBI" id="CHEBI:17544"/>
        <dbReference type="ChEBI" id="CHEBI:28938"/>
        <dbReference type="ChEBI" id="CHEBI:29195"/>
        <dbReference type="EC" id="4.2.1.104"/>
    </reaction>
</comment>
<feature type="active site" evidence="3">
    <location>
        <position position="125"/>
    </location>
</feature>
<dbReference type="GO" id="GO:0009440">
    <property type="term" value="P:cyanate catabolic process"/>
    <property type="evidence" value="ECO:0000318"/>
    <property type="project" value="GO_Central"/>
</dbReference>
<evidence type="ECO:0000256" key="3">
    <source>
        <dbReference type="HAMAP-Rule" id="MF_03139"/>
    </source>
</evidence>
<dbReference type="PANTHER" id="PTHR34186">
    <property type="entry name" value="CYANATE HYDRATASE"/>
    <property type="match status" value="1"/>
</dbReference>
<comment type="caution">
    <text evidence="5">The sequence shown here is derived from an EMBL/GenBank/DDBJ whole genome shotgun (WGS) entry which is preliminary data.</text>
</comment>
<feature type="active site" evidence="3">
    <location>
        <position position="102"/>
    </location>
</feature>
<dbReference type="Gene3D" id="3.30.1160.10">
    <property type="entry name" value="Cyanate lyase, C-terminal domain"/>
    <property type="match status" value="1"/>
</dbReference>
<comment type="similarity">
    <text evidence="3">Belongs to the cyanase family.</text>
</comment>
<dbReference type="SUPFAM" id="SSF55234">
    <property type="entry name" value="Cyanase C-terminal domain"/>
    <property type="match status" value="1"/>
</dbReference>
<evidence type="ECO:0000313" key="5">
    <source>
        <dbReference type="EMBL" id="OAY33422.1"/>
    </source>
</evidence>
<dbReference type="SUPFAM" id="SSF47413">
    <property type="entry name" value="lambda repressor-like DNA-binding domains"/>
    <property type="match status" value="1"/>
</dbReference>
<name>A0A2C9UQ43_MANES</name>
<dbReference type="Gene3D" id="1.10.260.40">
    <property type="entry name" value="lambda repressor-like DNA-binding domains"/>
    <property type="match status" value="1"/>
</dbReference>
<dbReference type="Gramene" id="Manes.13G093430.1.v8.1">
    <property type="protein sequence ID" value="Manes.13G093430.1.v8.1.CDS"/>
    <property type="gene ID" value="Manes.13G093430.v8.1"/>
</dbReference>
<sequence length="176" mass="20102">MSNMTSPSKMVEAKIEITNRLMAVKRRSCKSYTQIAAETGLTNVYVAQLLRRQAQLKPDTGPRLRAALPELTDDLLQEMTKPPLRSYDPNLIQEPTVYRLNEAVMHFGESIKEIINEEFGDGIMSAIDFYCSVDKVKGVDGKERVVVTFDGKYLPYTEQKLEHMVSRRRQNEVDQS</sequence>
<dbReference type="GO" id="GO:0008824">
    <property type="term" value="F:cyanate hydratase activity"/>
    <property type="evidence" value="ECO:0000318"/>
    <property type="project" value="GO_Central"/>
</dbReference>
<feature type="active site" evidence="3">
    <location>
        <position position="99"/>
    </location>
</feature>
<dbReference type="EC" id="4.2.1.104" evidence="3"/>